<protein>
    <submittedName>
        <fullName evidence="3">Uncharacterized protein</fullName>
    </submittedName>
</protein>
<reference evidence="3" key="1">
    <citation type="submission" date="2014-09" db="EMBL/GenBank/DDBJ databases">
        <authorList>
            <person name="Magalhaes I.L.F."/>
            <person name="Oliveira U."/>
            <person name="Santos F.R."/>
            <person name="Vidigal T.H.D.A."/>
            <person name="Brescovit A.D."/>
            <person name="Santos A.J."/>
        </authorList>
    </citation>
    <scope>NUCLEOTIDE SEQUENCE</scope>
    <source>
        <tissue evidence="3">Shoot tissue taken approximately 20 cm above the soil surface</tissue>
    </source>
</reference>
<feature type="region of interest" description="Disordered" evidence="1">
    <location>
        <begin position="34"/>
        <end position="77"/>
    </location>
</feature>
<dbReference type="AlphaFoldDB" id="A0A0A8XRB0"/>
<accession>A0A0A8XRB0</accession>
<keyword evidence="2" id="KW-0472">Membrane</keyword>
<feature type="region of interest" description="Disordered" evidence="1">
    <location>
        <begin position="118"/>
        <end position="147"/>
    </location>
</feature>
<proteinExistence type="predicted"/>
<evidence type="ECO:0000256" key="1">
    <source>
        <dbReference type="SAM" id="MobiDB-lite"/>
    </source>
</evidence>
<feature type="transmembrane region" description="Helical" evidence="2">
    <location>
        <begin position="82"/>
        <end position="103"/>
    </location>
</feature>
<reference evidence="3" key="2">
    <citation type="journal article" date="2015" name="Data Brief">
        <title>Shoot transcriptome of the giant reed, Arundo donax.</title>
        <authorList>
            <person name="Barrero R.A."/>
            <person name="Guerrero F.D."/>
            <person name="Moolhuijzen P."/>
            <person name="Goolsby J.A."/>
            <person name="Tidwell J."/>
            <person name="Bellgard S.E."/>
            <person name="Bellgard M.I."/>
        </authorList>
    </citation>
    <scope>NUCLEOTIDE SEQUENCE</scope>
    <source>
        <tissue evidence="3">Shoot tissue taken approximately 20 cm above the soil surface</tissue>
    </source>
</reference>
<feature type="compositionally biased region" description="Basic and acidic residues" evidence="1">
    <location>
        <begin position="123"/>
        <end position="147"/>
    </location>
</feature>
<keyword evidence="2" id="KW-1133">Transmembrane helix</keyword>
<dbReference type="EMBL" id="GBRH01282700">
    <property type="protein sequence ID" value="JAD15195.1"/>
    <property type="molecule type" value="Transcribed_RNA"/>
</dbReference>
<feature type="compositionally biased region" description="Polar residues" evidence="1">
    <location>
        <begin position="48"/>
        <end position="61"/>
    </location>
</feature>
<organism evidence="3">
    <name type="scientific">Arundo donax</name>
    <name type="common">Giant reed</name>
    <name type="synonym">Donax arundinaceus</name>
    <dbReference type="NCBI Taxonomy" id="35708"/>
    <lineage>
        <taxon>Eukaryota</taxon>
        <taxon>Viridiplantae</taxon>
        <taxon>Streptophyta</taxon>
        <taxon>Embryophyta</taxon>
        <taxon>Tracheophyta</taxon>
        <taxon>Spermatophyta</taxon>
        <taxon>Magnoliopsida</taxon>
        <taxon>Liliopsida</taxon>
        <taxon>Poales</taxon>
        <taxon>Poaceae</taxon>
        <taxon>PACMAD clade</taxon>
        <taxon>Arundinoideae</taxon>
        <taxon>Arundineae</taxon>
        <taxon>Arundo</taxon>
    </lineage>
</organism>
<evidence type="ECO:0000256" key="2">
    <source>
        <dbReference type="SAM" id="Phobius"/>
    </source>
</evidence>
<sequence length="147" mass="16253">MSKASGRFCATDVELEAIGTYPQSVLTMVQREGRVVPSRGRPLGSGKGATSTSTPKSQNIASTSTSNNTSPKPVTRRSKNPFLYSLFALSSIYMIANISYFLFKAIGINNFWWAKHKSANGHSSKDNKIPFKKGYKEDHSKERQKSE</sequence>
<keyword evidence="2" id="KW-0812">Transmembrane</keyword>
<evidence type="ECO:0000313" key="3">
    <source>
        <dbReference type="EMBL" id="JAD15195.1"/>
    </source>
</evidence>
<name>A0A0A8XRB0_ARUDO</name>